<feature type="compositionally biased region" description="Polar residues" evidence="1">
    <location>
        <begin position="12"/>
        <end position="22"/>
    </location>
</feature>
<dbReference type="Gramene" id="rna-gnl|WGS:JABURB|Cocit.L1026.1">
    <property type="protein sequence ID" value="cds-KAF7849272.1"/>
    <property type="gene ID" value="gene-BT93_L1026"/>
</dbReference>
<dbReference type="Proteomes" id="UP000806378">
    <property type="component" value="Unassembled WGS sequence"/>
</dbReference>
<evidence type="ECO:0000313" key="2">
    <source>
        <dbReference type="EMBL" id="KAF7849272.1"/>
    </source>
</evidence>
<keyword evidence="3" id="KW-1185">Reference proteome</keyword>
<accession>A0A8T0CR86</accession>
<feature type="region of interest" description="Disordered" evidence="1">
    <location>
        <begin position="1"/>
        <end position="63"/>
    </location>
</feature>
<sequence>MDSGCGTWTVAGDSQSHGQVKSNKNKKTQESLSMADGGRPGLGGGNSPGGHGLDTSDKGKRLP</sequence>
<gene>
    <name evidence="2" type="ORF">BT93_L1026</name>
</gene>
<feature type="compositionally biased region" description="Basic and acidic residues" evidence="1">
    <location>
        <begin position="54"/>
        <end position="63"/>
    </location>
</feature>
<proteinExistence type="predicted"/>
<evidence type="ECO:0000313" key="3">
    <source>
        <dbReference type="Proteomes" id="UP000806378"/>
    </source>
</evidence>
<dbReference type="EMBL" id="MU089821">
    <property type="protein sequence ID" value="KAF7849272.1"/>
    <property type="molecule type" value="Genomic_DNA"/>
</dbReference>
<organism evidence="2 3">
    <name type="scientific">Corymbia citriodora subsp. variegata</name>
    <dbReference type="NCBI Taxonomy" id="360336"/>
    <lineage>
        <taxon>Eukaryota</taxon>
        <taxon>Viridiplantae</taxon>
        <taxon>Streptophyta</taxon>
        <taxon>Embryophyta</taxon>
        <taxon>Tracheophyta</taxon>
        <taxon>Spermatophyta</taxon>
        <taxon>Magnoliopsida</taxon>
        <taxon>eudicotyledons</taxon>
        <taxon>Gunneridae</taxon>
        <taxon>Pentapetalae</taxon>
        <taxon>rosids</taxon>
        <taxon>malvids</taxon>
        <taxon>Myrtales</taxon>
        <taxon>Myrtaceae</taxon>
        <taxon>Myrtoideae</taxon>
        <taxon>Eucalypteae</taxon>
        <taxon>Corymbia</taxon>
    </lineage>
</organism>
<feature type="compositionally biased region" description="Gly residues" evidence="1">
    <location>
        <begin position="38"/>
        <end position="52"/>
    </location>
</feature>
<comment type="caution">
    <text evidence="2">The sequence shown here is derived from an EMBL/GenBank/DDBJ whole genome shotgun (WGS) entry which is preliminary data.</text>
</comment>
<protein>
    <submittedName>
        <fullName evidence="2">Uncharacterized protein</fullName>
    </submittedName>
</protein>
<reference evidence="2" key="1">
    <citation type="submission" date="2020-05" db="EMBL/GenBank/DDBJ databases">
        <title>WGS assembly of Corymbia citriodora subspecies variegata.</title>
        <authorList>
            <person name="Barry K."/>
            <person name="Hundley H."/>
            <person name="Shu S."/>
            <person name="Jenkins J."/>
            <person name="Grimwood J."/>
            <person name="Baten A."/>
        </authorList>
    </citation>
    <scope>NUCLEOTIDE SEQUENCE</scope>
    <source>
        <strain evidence="2">CV2-018</strain>
    </source>
</reference>
<name>A0A8T0CR86_CORYI</name>
<dbReference type="AlphaFoldDB" id="A0A8T0CR86"/>
<evidence type="ECO:0000256" key="1">
    <source>
        <dbReference type="SAM" id="MobiDB-lite"/>
    </source>
</evidence>